<dbReference type="Proteomes" id="UP000501802">
    <property type="component" value="Chromosome"/>
</dbReference>
<name>A0A6G9ASP4_9BACT</name>
<keyword evidence="2" id="KW-1185">Reference proteome</keyword>
<sequence>MNRYFTVVVSFVLLFSFDSCQNQQKADSQKGDSTTVTSSVTETATDIVTTGRLADLGLTTSSDWRGINLGDDFGKVKATEKGEAFESDATHSGYTVEFKNLESADMLYYQANQKVSAINVDLFLNSRQSVTDYQKDLAPYFTARYGASKPGNGGTVWTGPKGETIILKDVSKGKDFGLKIKILPAGGAVTASAK</sequence>
<evidence type="ECO:0000313" key="1">
    <source>
        <dbReference type="EMBL" id="QIP15497.1"/>
    </source>
</evidence>
<protein>
    <submittedName>
        <fullName evidence="1">Uncharacterized protein</fullName>
    </submittedName>
</protein>
<gene>
    <name evidence="1" type="ORF">G8759_24120</name>
</gene>
<dbReference type="EMBL" id="CP050063">
    <property type="protein sequence ID" value="QIP15497.1"/>
    <property type="molecule type" value="Genomic_DNA"/>
</dbReference>
<reference evidence="1 2" key="1">
    <citation type="submission" date="2020-03" db="EMBL/GenBank/DDBJ databases">
        <authorList>
            <person name="Kim M.K."/>
        </authorList>
    </citation>
    <scope>NUCLEOTIDE SEQUENCE [LARGE SCALE GENOMIC DNA]</scope>
    <source>
        <strain evidence="1 2">BT328</strain>
    </source>
</reference>
<organism evidence="1 2">
    <name type="scientific">Spirosoma aureum</name>
    <dbReference type="NCBI Taxonomy" id="2692134"/>
    <lineage>
        <taxon>Bacteria</taxon>
        <taxon>Pseudomonadati</taxon>
        <taxon>Bacteroidota</taxon>
        <taxon>Cytophagia</taxon>
        <taxon>Cytophagales</taxon>
        <taxon>Cytophagaceae</taxon>
        <taxon>Spirosoma</taxon>
    </lineage>
</organism>
<proteinExistence type="predicted"/>
<dbReference type="RefSeq" id="WP_167213783.1">
    <property type="nucleotide sequence ID" value="NZ_CP050063.1"/>
</dbReference>
<dbReference type="AlphaFoldDB" id="A0A6G9ASP4"/>
<accession>A0A6G9ASP4</accession>
<dbReference type="KEGG" id="spib:G8759_24120"/>
<evidence type="ECO:0000313" key="2">
    <source>
        <dbReference type="Proteomes" id="UP000501802"/>
    </source>
</evidence>